<dbReference type="RefSeq" id="WP_281808324.1">
    <property type="nucleotide sequence ID" value="NZ_BSDO01000004.1"/>
</dbReference>
<reference evidence="3 5" key="2">
    <citation type="submission" date="2023-07" db="EMBL/GenBank/DDBJ databases">
        <title>Genomic Encyclopedia of Type Strains, Phase IV (KMG-IV): sequencing the most valuable type-strain genomes for metagenomic binning, comparative biology and taxonomic classification.</title>
        <authorList>
            <person name="Goeker M."/>
        </authorList>
    </citation>
    <scope>NUCLEOTIDE SEQUENCE [LARGE SCALE GENOMIC DNA]</scope>
    <source>
        <strain evidence="3 5">DSM 338</strain>
    </source>
</reference>
<dbReference type="GeneID" id="95763937"/>
<dbReference type="AlphaFoldDB" id="A0A9W6CPP3"/>
<name>A0A9W6CPP3_XANFL</name>
<sequence>MALTVETGEGLAAADAYVSAAAFAEWVANYYGTTLPGSDAIERAIRKATAYVDARYRGRFPGCRRRQRSQALEWPRVDAVDAEGWILPFGEVPAEIVRATCEGAYREALEPGTLAPDLDRGGAISRIKAGSVEIEYAGTAPAATVFQDIDHAVARLLRPASVMFGTAVRC</sequence>
<dbReference type="Proteomes" id="UP001144397">
    <property type="component" value="Unassembled WGS sequence"/>
</dbReference>
<organism evidence="2 4">
    <name type="scientific">Xanthobacter flavus</name>
    <dbReference type="NCBI Taxonomy" id="281"/>
    <lineage>
        <taxon>Bacteria</taxon>
        <taxon>Pseudomonadati</taxon>
        <taxon>Pseudomonadota</taxon>
        <taxon>Alphaproteobacteria</taxon>
        <taxon>Hyphomicrobiales</taxon>
        <taxon>Xanthobacteraceae</taxon>
        <taxon>Xanthobacter</taxon>
    </lineage>
</organism>
<reference evidence="2" key="1">
    <citation type="submission" date="2022-12" db="EMBL/GenBank/DDBJ databases">
        <title>Reference genome sequencing for broad-spectrum identification of bacterial and archaeal isolates by mass spectrometry.</title>
        <authorList>
            <person name="Sekiguchi Y."/>
            <person name="Tourlousse D.M."/>
        </authorList>
    </citation>
    <scope>NUCLEOTIDE SEQUENCE</scope>
    <source>
        <strain evidence="2">301</strain>
    </source>
</reference>
<keyword evidence="5" id="KW-1185">Reference proteome</keyword>
<protein>
    <recommendedName>
        <fullName evidence="1">Putative DnaT-like domain-containing protein</fullName>
    </recommendedName>
</protein>
<evidence type="ECO:0000313" key="2">
    <source>
        <dbReference type="EMBL" id="GLI23480.1"/>
    </source>
</evidence>
<dbReference type="EMBL" id="JAVDPY010000005">
    <property type="protein sequence ID" value="MDR6334500.1"/>
    <property type="molecule type" value="Genomic_DNA"/>
</dbReference>
<evidence type="ECO:0000313" key="3">
    <source>
        <dbReference type="EMBL" id="MDR6334500.1"/>
    </source>
</evidence>
<evidence type="ECO:0000259" key="1">
    <source>
        <dbReference type="Pfam" id="PF20557"/>
    </source>
</evidence>
<dbReference type="Pfam" id="PF20557">
    <property type="entry name" value="DnaT_2"/>
    <property type="match status" value="1"/>
</dbReference>
<dbReference type="InterPro" id="IPR046787">
    <property type="entry name" value="DnaT_2"/>
</dbReference>
<dbReference type="EMBL" id="BSDO01000004">
    <property type="protein sequence ID" value="GLI23480.1"/>
    <property type="molecule type" value="Genomic_DNA"/>
</dbReference>
<evidence type="ECO:0000313" key="4">
    <source>
        <dbReference type="Proteomes" id="UP001144397"/>
    </source>
</evidence>
<accession>A0A9W6CPP3</accession>
<gene>
    <name evidence="3" type="ORF">GGQ86_002982</name>
    <name evidence="2" type="ORF">XFLAVUS301_31540</name>
</gene>
<dbReference type="Proteomes" id="UP001245370">
    <property type="component" value="Unassembled WGS sequence"/>
</dbReference>
<evidence type="ECO:0000313" key="5">
    <source>
        <dbReference type="Proteomes" id="UP001245370"/>
    </source>
</evidence>
<proteinExistence type="predicted"/>
<feature type="domain" description="Putative DnaT-like" evidence="1">
    <location>
        <begin position="1"/>
        <end position="169"/>
    </location>
</feature>
<comment type="caution">
    <text evidence="2">The sequence shown here is derived from an EMBL/GenBank/DDBJ whole genome shotgun (WGS) entry which is preliminary data.</text>
</comment>